<evidence type="ECO:0000256" key="6">
    <source>
        <dbReference type="SAM" id="Phobius"/>
    </source>
</evidence>
<keyword evidence="4" id="KW-0132">Cell division</keyword>
<name>A0A2H0TIS6_9BACT</name>
<dbReference type="EMBL" id="PFCK01000075">
    <property type="protein sequence ID" value="PIR71441.1"/>
    <property type="molecule type" value="Genomic_DNA"/>
</dbReference>
<dbReference type="SMART" id="SM00864">
    <property type="entry name" value="Tubulin"/>
    <property type="match status" value="1"/>
</dbReference>
<evidence type="ECO:0000313" key="9">
    <source>
        <dbReference type="EMBL" id="PIR71441.1"/>
    </source>
</evidence>
<comment type="subunit">
    <text evidence="4">Homodimer. Polymerizes to form a dynamic ring structure in a strictly GTP-dependent manner. Interacts directly with several other division proteins.</text>
</comment>
<dbReference type="Pfam" id="PF00091">
    <property type="entry name" value="Tubulin"/>
    <property type="match status" value="1"/>
</dbReference>
<keyword evidence="2 4" id="KW-0547">Nucleotide-binding</keyword>
<evidence type="ECO:0000256" key="5">
    <source>
        <dbReference type="SAM" id="MobiDB-lite"/>
    </source>
</evidence>
<feature type="transmembrane region" description="Helical" evidence="6">
    <location>
        <begin position="112"/>
        <end position="132"/>
    </location>
</feature>
<dbReference type="GO" id="GO:0032153">
    <property type="term" value="C:cell division site"/>
    <property type="evidence" value="ECO:0007669"/>
    <property type="project" value="UniProtKB-UniRule"/>
</dbReference>
<dbReference type="SUPFAM" id="SSF55307">
    <property type="entry name" value="Tubulin C-terminal domain-like"/>
    <property type="match status" value="1"/>
</dbReference>
<dbReference type="GO" id="GO:0043093">
    <property type="term" value="P:FtsZ-dependent cytokinesis"/>
    <property type="evidence" value="ECO:0007669"/>
    <property type="project" value="UniProtKB-UniRule"/>
</dbReference>
<dbReference type="InterPro" id="IPR008280">
    <property type="entry name" value="Tub_FtsZ_C"/>
</dbReference>
<dbReference type="PRINTS" id="PR00423">
    <property type="entry name" value="CELLDVISFTSZ"/>
</dbReference>
<evidence type="ECO:0000256" key="1">
    <source>
        <dbReference type="ARBA" id="ARBA00009690"/>
    </source>
</evidence>
<feature type="region of interest" description="Disordered" evidence="5">
    <location>
        <begin position="343"/>
        <end position="458"/>
    </location>
</feature>
<organism evidence="9 10">
    <name type="scientific">Candidatus Nealsonbacteria bacterium CG10_big_fil_rev_8_21_14_0_10_37_25</name>
    <dbReference type="NCBI Taxonomy" id="1974711"/>
    <lineage>
        <taxon>Bacteria</taxon>
        <taxon>Candidatus Nealsoniibacteriota</taxon>
    </lineage>
</organism>
<dbReference type="AlphaFoldDB" id="A0A2H0TIS6"/>
<feature type="binding site" evidence="4">
    <location>
        <position position="201"/>
    </location>
    <ligand>
        <name>GTP</name>
        <dbReference type="ChEBI" id="CHEBI:37565"/>
    </ligand>
</feature>
<dbReference type="GO" id="GO:0005737">
    <property type="term" value="C:cytoplasm"/>
    <property type="evidence" value="ECO:0007669"/>
    <property type="project" value="UniProtKB-SubCell"/>
</dbReference>
<reference evidence="10" key="1">
    <citation type="submission" date="2017-09" db="EMBL/GenBank/DDBJ databases">
        <title>Depth-based differentiation of microbial function through sediment-hosted aquifers and enrichment of novel symbionts in the deep terrestrial subsurface.</title>
        <authorList>
            <person name="Probst A.J."/>
            <person name="Ladd B."/>
            <person name="Jarett J.K."/>
            <person name="Geller-Mcgrath D.E."/>
            <person name="Sieber C.M.K."/>
            <person name="Emerson J.B."/>
            <person name="Anantharaman K."/>
            <person name="Thomas B.C."/>
            <person name="Malmstrom R."/>
            <person name="Stieglmeier M."/>
            <person name="Klingl A."/>
            <person name="Woyke T."/>
            <person name="Ryan C.M."/>
            <person name="Banfield J.F."/>
        </authorList>
    </citation>
    <scope>NUCLEOTIDE SEQUENCE [LARGE SCALE GENOMIC DNA]</scope>
</reference>
<dbReference type="Pfam" id="PF12327">
    <property type="entry name" value="FtsZ_C"/>
    <property type="match status" value="1"/>
</dbReference>
<keyword evidence="6" id="KW-1133">Transmembrane helix</keyword>
<dbReference type="PANTHER" id="PTHR30314">
    <property type="entry name" value="CELL DIVISION PROTEIN FTSZ-RELATED"/>
    <property type="match status" value="1"/>
</dbReference>
<dbReference type="PANTHER" id="PTHR30314:SF3">
    <property type="entry name" value="MITOCHONDRIAL DIVISION PROTEIN FSZA"/>
    <property type="match status" value="1"/>
</dbReference>
<dbReference type="GO" id="GO:0005525">
    <property type="term" value="F:GTP binding"/>
    <property type="evidence" value="ECO:0007669"/>
    <property type="project" value="UniProtKB-UniRule"/>
</dbReference>
<dbReference type="SUPFAM" id="SSF52490">
    <property type="entry name" value="Tubulin nucleotide-binding domain-like"/>
    <property type="match status" value="1"/>
</dbReference>
<dbReference type="GO" id="GO:0003924">
    <property type="term" value="F:GTPase activity"/>
    <property type="evidence" value="ECO:0007669"/>
    <property type="project" value="UniProtKB-UniRule"/>
</dbReference>
<evidence type="ECO:0000313" key="10">
    <source>
        <dbReference type="Proteomes" id="UP000228909"/>
    </source>
</evidence>
<feature type="binding site" evidence="4">
    <location>
        <position position="157"/>
    </location>
    <ligand>
        <name>GTP</name>
        <dbReference type="ChEBI" id="CHEBI:37565"/>
    </ligand>
</feature>
<dbReference type="Proteomes" id="UP000228909">
    <property type="component" value="Unassembled WGS sequence"/>
</dbReference>
<gene>
    <name evidence="4" type="primary">ftsZ</name>
    <name evidence="9" type="ORF">COU43_02705</name>
</gene>
<feature type="binding site" evidence="4">
    <location>
        <begin position="122"/>
        <end position="124"/>
    </location>
    <ligand>
        <name>GTP</name>
        <dbReference type="ChEBI" id="CHEBI:37565"/>
    </ligand>
</feature>
<comment type="subcellular location">
    <subcellularLocation>
        <location evidence="4">Cytoplasm</location>
    </subcellularLocation>
    <text evidence="4">Assembles at midcell at the inner surface of the cytoplasmic membrane.</text>
</comment>
<keyword evidence="4" id="KW-0963">Cytoplasm</keyword>
<dbReference type="CDD" id="cd02201">
    <property type="entry name" value="FtsZ_type1"/>
    <property type="match status" value="1"/>
</dbReference>
<protein>
    <recommendedName>
        <fullName evidence="4">Cell division protein FtsZ</fullName>
    </recommendedName>
</protein>
<keyword evidence="3 4" id="KW-0342">GTP-binding</keyword>
<dbReference type="InterPro" id="IPR003008">
    <property type="entry name" value="Tubulin_FtsZ_GTPase"/>
</dbReference>
<comment type="similarity">
    <text evidence="1 4">Belongs to the FtsZ family.</text>
</comment>
<dbReference type="SMART" id="SM00865">
    <property type="entry name" value="Tubulin_C"/>
    <property type="match status" value="1"/>
</dbReference>
<sequence length="497" mass="55056">MAKKIKKVLKIKKPLPEPEKEKVKKTKIRVVGIGGGGGNIVSELAQRVKKASFLAANTDLQALKEVSRKVGRFPFGQSWTSGLGTGMNPEIAETAGQNEKERIKKILQGQDLVIFIACLGGGTGSGAAPIFAKISQNLGNLTYGIFALPFKFEGERKMEIAKKALESLRPKLNAITILPNERIFQIIDKTTPLKEAFSAINKSLAQSLEGLIETIYQPGLINIDFADLRTILEGRGRLAYLNTLSFPKKEGTAKEAAEKALASPLYPYGIKGAKGVLFNIVGEKGLSLEEVSRISKTISEKTHKDAKIIFGIQPLSSERRAEYQNIIKTTIFATGCPTKIFSSEAPKKSRRRKIERPVEKPVDYYPPSTLQSQPSRPKKEEIKSLPKVKKLKSKKPEKKLPVRQPETKESSEAAALLPPKDSLSRAPAKRGDEQSSAIKKEAPLVLEETSRQNSGTQVKIRKNALQIKKEIEEAEREFLEKEKIWEAPAFLRRKNKI</sequence>
<feature type="domain" description="Tubulin/FtsZ GTPase" evidence="7">
    <location>
        <begin position="27"/>
        <end position="219"/>
    </location>
</feature>
<keyword evidence="4" id="KW-0717">Septation</keyword>
<feature type="binding site" evidence="4">
    <location>
        <begin position="35"/>
        <end position="39"/>
    </location>
    <ligand>
        <name>GTP</name>
        <dbReference type="ChEBI" id="CHEBI:37565"/>
    </ligand>
</feature>
<comment type="function">
    <text evidence="4">Essential cell division protein that forms a contractile ring structure (Z ring) at the future cell division site. The regulation of the ring assembly controls the timing and the location of cell division. One of the functions of the FtsZ ring is to recruit other cell division proteins to the septum to produce a new cell wall between the dividing cells. Binds GTP and shows GTPase activity.</text>
</comment>
<dbReference type="GO" id="GO:0051258">
    <property type="term" value="P:protein polymerization"/>
    <property type="evidence" value="ECO:0007669"/>
    <property type="project" value="UniProtKB-UniRule"/>
</dbReference>
<dbReference type="GO" id="GO:0000917">
    <property type="term" value="P:division septum assembly"/>
    <property type="evidence" value="ECO:0007669"/>
    <property type="project" value="UniProtKB-KW"/>
</dbReference>
<keyword evidence="6" id="KW-0472">Membrane</keyword>
<dbReference type="InterPro" id="IPR024757">
    <property type="entry name" value="FtsZ_C"/>
</dbReference>
<comment type="caution">
    <text evidence="9">The sequence shown here is derived from an EMBL/GenBank/DDBJ whole genome shotgun (WGS) entry which is preliminary data.</text>
</comment>
<accession>A0A2H0TIS6</accession>
<dbReference type="InterPro" id="IPR045061">
    <property type="entry name" value="FtsZ/CetZ"/>
</dbReference>
<feature type="compositionally biased region" description="Basic residues" evidence="5">
    <location>
        <begin position="386"/>
        <end position="397"/>
    </location>
</feature>
<evidence type="ECO:0000256" key="2">
    <source>
        <dbReference type="ARBA" id="ARBA00022741"/>
    </source>
</evidence>
<feature type="compositionally biased region" description="Basic and acidic residues" evidence="5">
    <location>
        <begin position="429"/>
        <end position="442"/>
    </location>
</feature>
<evidence type="ECO:0000259" key="7">
    <source>
        <dbReference type="SMART" id="SM00864"/>
    </source>
</evidence>
<evidence type="ECO:0000259" key="8">
    <source>
        <dbReference type="SMART" id="SM00865"/>
    </source>
</evidence>
<proteinExistence type="inferred from homology"/>
<dbReference type="Gene3D" id="3.40.50.1440">
    <property type="entry name" value="Tubulin/FtsZ, GTPase domain"/>
    <property type="match status" value="1"/>
</dbReference>
<evidence type="ECO:0000256" key="4">
    <source>
        <dbReference type="HAMAP-Rule" id="MF_00909"/>
    </source>
</evidence>
<feature type="domain" description="Tubulin/FtsZ 2-layer sandwich" evidence="8">
    <location>
        <begin position="221"/>
        <end position="345"/>
    </location>
</feature>
<dbReference type="HAMAP" id="MF_00909">
    <property type="entry name" value="FtsZ"/>
    <property type="match status" value="1"/>
</dbReference>
<dbReference type="InterPro" id="IPR000158">
    <property type="entry name" value="Cell_div_FtsZ"/>
</dbReference>
<evidence type="ECO:0000256" key="3">
    <source>
        <dbReference type="ARBA" id="ARBA00023134"/>
    </source>
</evidence>
<keyword evidence="4" id="KW-0131">Cell cycle</keyword>
<keyword evidence="6" id="KW-0812">Transmembrane</keyword>
<dbReference type="InterPro" id="IPR018316">
    <property type="entry name" value="Tubulin/FtsZ_2-layer-sand-dom"/>
</dbReference>
<feature type="binding site" evidence="4">
    <location>
        <position position="153"/>
    </location>
    <ligand>
        <name>GTP</name>
        <dbReference type="ChEBI" id="CHEBI:37565"/>
    </ligand>
</feature>
<dbReference type="InterPro" id="IPR036525">
    <property type="entry name" value="Tubulin/FtsZ_GTPase_sf"/>
</dbReference>